<accession>A0ABU6MKX3</accession>
<gene>
    <name evidence="2" type="ORF">P4T90_19965</name>
</gene>
<dbReference type="PANTHER" id="PTHR43792">
    <property type="entry name" value="GNAT FAMILY, PUTATIVE (AFU_ORTHOLOGUE AFUA_3G00765)-RELATED-RELATED"/>
    <property type="match status" value="1"/>
</dbReference>
<evidence type="ECO:0000313" key="3">
    <source>
        <dbReference type="Proteomes" id="UP001341444"/>
    </source>
</evidence>
<evidence type="ECO:0000313" key="2">
    <source>
        <dbReference type="EMBL" id="MED1205330.1"/>
    </source>
</evidence>
<protein>
    <submittedName>
        <fullName evidence="2">GNAT family N-acetyltransferase</fullName>
    </submittedName>
</protein>
<reference evidence="2 3" key="1">
    <citation type="submission" date="2023-03" db="EMBL/GenBank/DDBJ databases">
        <title>Bacillus Genome Sequencing.</title>
        <authorList>
            <person name="Dunlap C."/>
        </authorList>
    </citation>
    <scope>NUCLEOTIDE SEQUENCE [LARGE SCALE GENOMIC DNA]</scope>
    <source>
        <strain evidence="2 3">B-23453</strain>
    </source>
</reference>
<feature type="domain" description="N-acetyltransferase" evidence="1">
    <location>
        <begin position="9"/>
        <end position="169"/>
    </location>
</feature>
<comment type="caution">
    <text evidence="2">The sequence shown here is derived from an EMBL/GenBank/DDBJ whole genome shotgun (WGS) entry which is preliminary data.</text>
</comment>
<name>A0ABU6MKX3_9BACI</name>
<dbReference type="EMBL" id="JARMAB010000031">
    <property type="protein sequence ID" value="MED1205330.1"/>
    <property type="molecule type" value="Genomic_DNA"/>
</dbReference>
<keyword evidence="3" id="KW-1185">Reference proteome</keyword>
<dbReference type="InterPro" id="IPR016181">
    <property type="entry name" value="Acyl_CoA_acyltransferase"/>
</dbReference>
<proteinExistence type="predicted"/>
<dbReference type="SUPFAM" id="SSF55729">
    <property type="entry name" value="Acyl-CoA N-acyltransferases (Nat)"/>
    <property type="match status" value="1"/>
</dbReference>
<evidence type="ECO:0000259" key="1">
    <source>
        <dbReference type="PROSITE" id="PS51186"/>
    </source>
</evidence>
<organism evidence="2 3">
    <name type="scientific">Heyndrickxia acidicola</name>
    <dbReference type="NCBI Taxonomy" id="209389"/>
    <lineage>
        <taxon>Bacteria</taxon>
        <taxon>Bacillati</taxon>
        <taxon>Bacillota</taxon>
        <taxon>Bacilli</taxon>
        <taxon>Bacillales</taxon>
        <taxon>Bacillaceae</taxon>
        <taxon>Heyndrickxia</taxon>
    </lineage>
</organism>
<dbReference type="RefSeq" id="WP_066269351.1">
    <property type="nucleotide sequence ID" value="NZ_JARMAB010000031.1"/>
</dbReference>
<dbReference type="CDD" id="cd04301">
    <property type="entry name" value="NAT_SF"/>
    <property type="match status" value="1"/>
</dbReference>
<dbReference type="Pfam" id="PF13302">
    <property type="entry name" value="Acetyltransf_3"/>
    <property type="match status" value="1"/>
</dbReference>
<dbReference type="PANTHER" id="PTHR43792:SF1">
    <property type="entry name" value="N-ACETYLTRANSFERASE DOMAIN-CONTAINING PROTEIN"/>
    <property type="match status" value="1"/>
</dbReference>
<dbReference type="InterPro" id="IPR000182">
    <property type="entry name" value="GNAT_dom"/>
</dbReference>
<dbReference type="PROSITE" id="PS51186">
    <property type="entry name" value="GNAT"/>
    <property type="match status" value="1"/>
</dbReference>
<sequence>MKILETERLILRVQTASDAAFILELMNDPSWIKFIGDRGIRTVEDAKNYILNGAVRMYEQYGFCMFLVERKEDGVPLGICGLAKRDALEDIDIGFAFLPAYRGKGYASEAALAVMEYAKATLGLNRIVAITTQDNHSSASLLEKTGLKLERLIQLPGDPENLRLFVFDRQRENE</sequence>
<dbReference type="InterPro" id="IPR051531">
    <property type="entry name" value="N-acetyltransferase"/>
</dbReference>
<dbReference type="Proteomes" id="UP001341444">
    <property type="component" value="Unassembled WGS sequence"/>
</dbReference>
<dbReference type="Gene3D" id="3.40.630.30">
    <property type="match status" value="1"/>
</dbReference>